<organism evidence="1 2">
    <name type="scientific">Candidatus Giovannonibacteria bacterium GW2011_GWA2_45_21</name>
    <dbReference type="NCBI Taxonomy" id="1618649"/>
    <lineage>
        <taxon>Bacteria</taxon>
        <taxon>Candidatus Giovannoniibacteriota</taxon>
    </lineage>
</organism>
<comment type="caution">
    <text evidence="1">The sequence shown here is derived from an EMBL/GenBank/DDBJ whole genome shotgun (WGS) entry which is preliminary data.</text>
</comment>
<evidence type="ECO:0008006" key="3">
    <source>
        <dbReference type="Google" id="ProtNLM"/>
    </source>
</evidence>
<reference evidence="1 2" key="1">
    <citation type="journal article" date="2015" name="Nature">
        <title>rRNA introns, odd ribosomes, and small enigmatic genomes across a large radiation of phyla.</title>
        <authorList>
            <person name="Brown C.T."/>
            <person name="Hug L.A."/>
            <person name="Thomas B.C."/>
            <person name="Sharon I."/>
            <person name="Castelle C.J."/>
            <person name="Singh A."/>
            <person name="Wilkins M.J."/>
            <person name="Williams K.H."/>
            <person name="Banfield J.F."/>
        </authorList>
    </citation>
    <scope>NUCLEOTIDE SEQUENCE [LARGE SCALE GENOMIC DNA]</scope>
</reference>
<gene>
    <name evidence="1" type="ORF">UX06_C0045G0004</name>
</gene>
<evidence type="ECO:0000313" key="1">
    <source>
        <dbReference type="EMBL" id="KKU03138.1"/>
    </source>
</evidence>
<dbReference type="Proteomes" id="UP000034696">
    <property type="component" value="Unassembled WGS sequence"/>
</dbReference>
<name>A0A0G1PCM8_9BACT</name>
<protein>
    <recommendedName>
        <fullName evidence="3">Nucleotidyl transferase, PF08843 family</fullName>
    </recommendedName>
</protein>
<dbReference type="EMBL" id="LCKT01000045">
    <property type="protein sequence ID" value="KKU03138.1"/>
    <property type="molecule type" value="Genomic_DNA"/>
</dbReference>
<dbReference type="InterPro" id="IPR014942">
    <property type="entry name" value="AbiEii"/>
</dbReference>
<accession>A0A0G1PCM8</accession>
<evidence type="ECO:0000313" key="2">
    <source>
        <dbReference type="Proteomes" id="UP000034696"/>
    </source>
</evidence>
<sequence>MFEEVLPKEAKTSLAILGKSAFLEGAYLAGGTALALQIGHRISVDFDFFTKKKFNAEMSVQKLAALPVKFRLERLEWGTILGYLGRTRFSLFYYHYPLLAKPVNFLGIKLASIKDIAAMKIAAISDRGTKRDFIDLYFILVLENLFSLEDALELYDKKFKVLRQNQIHILKSLIYFDEAEKMAVPKMLKDVNWKDVKRYFEAEVKKLALL</sequence>
<dbReference type="AlphaFoldDB" id="A0A0G1PCM8"/>
<dbReference type="PATRIC" id="fig|1618649.3.peg.649"/>
<dbReference type="Pfam" id="PF08843">
    <property type="entry name" value="AbiEii"/>
    <property type="match status" value="2"/>
</dbReference>
<proteinExistence type="predicted"/>